<dbReference type="EMBL" id="BMAW01069092">
    <property type="protein sequence ID" value="GFT67257.1"/>
    <property type="molecule type" value="Genomic_DNA"/>
</dbReference>
<gene>
    <name evidence="1" type="primary">AVEN_111543_1</name>
    <name evidence="1" type="ORF">NPIL_535271</name>
</gene>
<organism evidence="1 2">
    <name type="scientific">Nephila pilipes</name>
    <name type="common">Giant wood spider</name>
    <name type="synonym">Nephila maculata</name>
    <dbReference type="NCBI Taxonomy" id="299642"/>
    <lineage>
        <taxon>Eukaryota</taxon>
        <taxon>Metazoa</taxon>
        <taxon>Ecdysozoa</taxon>
        <taxon>Arthropoda</taxon>
        <taxon>Chelicerata</taxon>
        <taxon>Arachnida</taxon>
        <taxon>Araneae</taxon>
        <taxon>Araneomorphae</taxon>
        <taxon>Entelegynae</taxon>
        <taxon>Araneoidea</taxon>
        <taxon>Nephilidae</taxon>
        <taxon>Nephila</taxon>
    </lineage>
</organism>
<evidence type="ECO:0008006" key="3">
    <source>
        <dbReference type="Google" id="ProtNLM"/>
    </source>
</evidence>
<proteinExistence type="predicted"/>
<keyword evidence="2" id="KW-1185">Reference proteome</keyword>
<dbReference type="OrthoDB" id="6427852at2759"/>
<sequence length="93" mass="10777">MPQIKKRAALVINTDPHDKEGSHWLAMYIQDEKTIEFFDSYGLPPSVYEPHISHYVKLFPNVISNEISLQASHQMFADNIAFSIFLKDVQDIR</sequence>
<reference evidence="1" key="1">
    <citation type="submission" date="2020-08" db="EMBL/GenBank/DDBJ databases">
        <title>Multicomponent nature underlies the extraordinary mechanical properties of spider dragline silk.</title>
        <authorList>
            <person name="Kono N."/>
            <person name="Nakamura H."/>
            <person name="Mori M."/>
            <person name="Yoshida Y."/>
            <person name="Ohtoshi R."/>
            <person name="Malay A.D."/>
            <person name="Moran D.A.P."/>
            <person name="Tomita M."/>
            <person name="Numata K."/>
            <person name="Arakawa K."/>
        </authorList>
    </citation>
    <scope>NUCLEOTIDE SEQUENCE</scope>
</reference>
<comment type="caution">
    <text evidence="1">The sequence shown here is derived from an EMBL/GenBank/DDBJ whole genome shotgun (WGS) entry which is preliminary data.</text>
</comment>
<dbReference type="Proteomes" id="UP000887013">
    <property type="component" value="Unassembled WGS sequence"/>
</dbReference>
<name>A0A8X6PHT0_NEPPI</name>
<evidence type="ECO:0000313" key="2">
    <source>
        <dbReference type="Proteomes" id="UP000887013"/>
    </source>
</evidence>
<dbReference type="Gene3D" id="3.40.395.10">
    <property type="entry name" value="Adenoviral Proteinase, Chain A"/>
    <property type="match status" value="1"/>
</dbReference>
<protein>
    <recommendedName>
        <fullName evidence="3">Ubiquitin-like protease family profile domain-containing protein</fullName>
    </recommendedName>
</protein>
<accession>A0A8X6PHT0</accession>
<dbReference type="AlphaFoldDB" id="A0A8X6PHT0"/>
<evidence type="ECO:0000313" key="1">
    <source>
        <dbReference type="EMBL" id="GFT67257.1"/>
    </source>
</evidence>